<dbReference type="EC" id="2.3.2.15" evidence="1"/>
<evidence type="ECO:0000256" key="2">
    <source>
        <dbReference type="ARBA" id="ARBA00022539"/>
    </source>
</evidence>
<dbReference type="Pfam" id="PF05023">
    <property type="entry name" value="Phytochelatin"/>
    <property type="match status" value="1"/>
</dbReference>
<dbReference type="InterPro" id="IPR040409">
    <property type="entry name" value="PCS-like"/>
</dbReference>
<dbReference type="OMA" id="VGYEDNQ"/>
<evidence type="ECO:0000313" key="7">
    <source>
        <dbReference type="EMBL" id="RZC80220.1"/>
    </source>
</evidence>
<dbReference type="Pfam" id="PF09328">
    <property type="entry name" value="Phytochelatin_C"/>
    <property type="match status" value="1"/>
</dbReference>
<dbReference type="GO" id="GO:0016756">
    <property type="term" value="F:glutathione gamma-glutamylcysteinyltransferase activity"/>
    <property type="evidence" value="ECO:0007669"/>
    <property type="project" value="UniProtKB-EC"/>
</dbReference>
<keyword evidence="8" id="KW-1185">Reference proteome</keyword>
<dbReference type="Gene3D" id="3.90.70.30">
    <property type="entry name" value="Phytochelatin synthase, N-terminal domain"/>
    <property type="match status" value="1"/>
</dbReference>
<dbReference type="AlphaFoldDB" id="A0A4Y7L6I8"/>
<dbReference type="PROSITE" id="PS51443">
    <property type="entry name" value="PCS"/>
    <property type="match status" value="1"/>
</dbReference>
<dbReference type="GO" id="GO:0046938">
    <property type="term" value="P:phytochelatin biosynthetic process"/>
    <property type="evidence" value="ECO:0007669"/>
    <property type="project" value="InterPro"/>
</dbReference>
<dbReference type="GO" id="GO:0098849">
    <property type="term" value="P:cellular detoxification of cadmium ion"/>
    <property type="evidence" value="ECO:0007669"/>
    <property type="project" value="TreeGrafter"/>
</dbReference>
<evidence type="ECO:0000256" key="1">
    <source>
        <dbReference type="ARBA" id="ARBA00012468"/>
    </source>
</evidence>
<evidence type="ECO:0000256" key="4">
    <source>
        <dbReference type="ARBA" id="ARBA00022723"/>
    </source>
</evidence>
<evidence type="ECO:0000313" key="8">
    <source>
        <dbReference type="Proteomes" id="UP000316621"/>
    </source>
</evidence>
<sequence length="519" mass="57944">MVSRSLTTAYLTLQRKLKSTAYPTTLYPPPRTSQRQSVVREKKKNNLYFENNNRGKQTRNIEVRANKNSATMAMAGLYRRVLPSPPAIEFASTEGKELFSEALQSGNMEGFFKLISYFQTQSEPAYCGLASISMVLNALAIDPRRKWKGPWRWFDESMLDCCEPLEKVKAEGITFSKVVCLAHCAGAEVKAFRTNKSSIDDFRKYLMTCTSSEDSHLVTSYHRGPLKQVHAYLKAFEDTIFALYLGMSCKNGSWNDTAKYLMRDVHDFLQSVAVTDVQKVLSVVVTSLPAKFTEFIKWVAEVRRQEDAGSSLSEEEKERLAIKEEVLKQVRETELFKHVVESPCCRSIPSWNDKDTLPELAAMVCSQGAEILSGKLGSSNGFCCKDTCVSLTTDGDTPITVVCGTVVTGNSQQGVDMLVPYSETNLCGCHVSGPCKSNTMHPVCSDILTALLLALPPHTWSGIKDEKLLQEIYNLVSIDNLPRLLQDEVLNLREQLHSLKICQDKEGEHDDLGVPSLCP</sequence>
<dbReference type="Proteomes" id="UP000316621">
    <property type="component" value="Chromosome 10"/>
</dbReference>
<dbReference type="GO" id="GO:0010273">
    <property type="term" value="P:detoxification of copper ion"/>
    <property type="evidence" value="ECO:0007669"/>
    <property type="project" value="TreeGrafter"/>
</dbReference>
<name>A0A4Y7L6I8_PAPSO</name>
<organism evidence="7 8">
    <name type="scientific">Papaver somniferum</name>
    <name type="common">Opium poppy</name>
    <dbReference type="NCBI Taxonomy" id="3469"/>
    <lineage>
        <taxon>Eukaryota</taxon>
        <taxon>Viridiplantae</taxon>
        <taxon>Streptophyta</taxon>
        <taxon>Embryophyta</taxon>
        <taxon>Tracheophyta</taxon>
        <taxon>Spermatophyta</taxon>
        <taxon>Magnoliopsida</taxon>
        <taxon>Ranunculales</taxon>
        <taxon>Papaveraceae</taxon>
        <taxon>Papaveroideae</taxon>
        <taxon>Papaver</taxon>
    </lineage>
</organism>
<accession>A0A4Y7L6I8</accession>
<dbReference type="EMBL" id="CM010724">
    <property type="protein sequence ID" value="RZC80220.1"/>
    <property type="molecule type" value="Genomic_DNA"/>
</dbReference>
<keyword evidence="4" id="KW-0479">Metal-binding</keyword>
<feature type="domain" description="Peptidase C83" evidence="6">
    <location>
        <begin position="72"/>
        <end position="307"/>
    </location>
</feature>
<gene>
    <name evidence="7" type="ORF">C5167_042796</name>
</gene>
<protein>
    <recommendedName>
        <fullName evidence="1">glutathione gamma-glutamylcysteinyltransferase</fullName>
        <ecNumber evidence="1">2.3.2.15</ecNumber>
    </recommendedName>
</protein>
<dbReference type="InterPro" id="IPR038156">
    <property type="entry name" value="PCS_N_sf"/>
</dbReference>
<dbReference type="InterPro" id="IPR038765">
    <property type="entry name" value="Papain-like_cys_pep_sf"/>
</dbReference>
<dbReference type="InterPro" id="IPR007719">
    <property type="entry name" value="PCS_N"/>
</dbReference>
<dbReference type="PANTHER" id="PTHR33447:SF2">
    <property type="entry name" value="GLUTATHIONE GAMMA-GLUTAMYLCYSTEINYLTRANSFERASE"/>
    <property type="match status" value="1"/>
</dbReference>
<proteinExistence type="predicted"/>
<dbReference type="SUPFAM" id="SSF54001">
    <property type="entry name" value="Cysteine proteinases"/>
    <property type="match status" value="1"/>
</dbReference>
<dbReference type="PANTHER" id="PTHR33447">
    <property type="entry name" value="GLUTATHIONE GAMMA-GLUTAMYLCYSTEINYLTRANSFERASE"/>
    <property type="match status" value="1"/>
</dbReference>
<evidence type="ECO:0000256" key="5">
    <source>
        <dbReference type="ARBA" id="ARBA00023315"/>
    </source>
</evidence>
<evidence type="ECO:0000256" key="3">
    <source>
        <dbReference type="ARBA" id="ARBA00022679"/>
    </source>
</evidence>
<reference evidence="7 8" key="1">
    <citation type="journal article" date="2018" name="Science">
        <title>The opium poppy genome and morphinan production.</title>
        <authorList>
            <person name="Guo L."/>
            <person name="Winzer T."/>
            <person name="Yang X."/>
            <person name="Li Y."/>
            <person name="Ning Z."/>
            <person name="He Z."/>
            <person name="Teodor R."/>
            <person name="Lu Y."/>
            <person name="Bowser T.A."/>
            <person name="Graham I.A."/>
            <person name="Ye K."/>
        </authorList>
    </citation>
    <scope>NUCLEOTIDE SEQUENCE [LARGE SCALE GENOMIC DNA]</scope>
    <source>
        <strain evidence="8">cv. HN1</strain>
        <tissue evidence="7">Leaves</tissue>
    </source>
</reference>
<keyword evidence="5" id="KW-0012">Acyltransferase</keyword>
<keyword evidence="2" id="KW-0104">Cadmium</keyword>
<dbReference type="InterPro" id="IPR015407">
    <property type="entry name" value="Phytochelatin_synthase_C"/>
</dbReference>
<evidence type="ECO:0000259" key="6">
    <source>
        <dbReference type="PROSITE" id="PS51443"/>
    </source>
</evidence>
<dbReference type="GO" id="GO:0046872">
    <property type="term" value="F:metal ion binding"/>
    <property type="evidence" value="ECO:0007669"/>
    <property type="project" value="UniProtKB-KW"/>
</dbReference>
<dbReference type="Gramene" id="RZC80220">
    <property type="protein sequence ID" value="RZC80220"/>
    <property type="gene ID" value="C5167_042796"/>
</dbReference>
<dbReference type="STRING" id="3469.A0A4Y7L6I8"/>
<keyword evidence="3" id="KW-0808">Transferase</keyword>